<dbReference type="AlphaFoldDB" id="A0A1I5VRH5"/>
<keyword evidence="3" id="KW-1185">Reference proteome</keyword>
<dbReference type="EMBL" id="FOXQ01000005">
    <property type="protein sequence ID" value="SFQ10099.1"/>
    <property type="molecule type" value="Genomic_DNA"/>
</dbReference>
<name>A0A1I5VRH5_9BACT</name>
<dbReference type="STRING" id="1465490.SAMN05444277_105146"/>
<accession>A0A1I5VRH5</accession>
<evidence type="ECO:0000313" key="3">
    <source>
        <dbReference type="Proteomes" id="UP000199031"/>
    </source>
</evidence>
<protein>
    <recommendedName>
        <fullName evidence="4">DUF1573 domain-containing protein</fullName>
    </recommendedName>
</protein>
<dbReference type="InterPro" id="IPR011467">
    <property type="entry name" value="DUF1573"/>
</dbReference>
<sequence length="148" mass="16009">MKYLFFLIITGVAIASCNSAAESSSKNLEALLKDSSKFTSIQWQDTAIDFGAKKMGEVVNITFTCKNTGDKPLYLITVRPSCGCTVADYTKEPIAPGKEGKIDAQFDTKKSHPGDVRKTIFITANNSNRAPQFLAFTGTILADSSANK</sequence>
<dbReference type="InterPro" id="IPR013783">
    <property type="entry name" value="Ig-like_fold"/>
</dbReference>
<evidence type="ECO:0000313" key="2">
    <source>
        <dbReference type="EMBL" id="SFQ10099.1"/>
    </source>
</evidence>
<dbReference type="Pfam" id="PF07610">
    <property type="entry name" value="DUF1573"/>
    <property type="match status" value="1"/>
</dbReference>
<feature type="chain" id="PRO_5011739774" description="DUF1573 domain-containing protein" evidence="1">
    <location>
        <begin position="21"/>
        <end position="148"/>
    </location>
</feature>
<dbReference type="Gene3D" id="2.60.40.10">
    <property type="entry name" value="Immunoglobulins"/>
    <property type="match status" value="1"/>
</dbReference>
<dbReference type="PROSITE" id="PS51257">
    <property type="entry name" value="PROKAR_LIPOPROTEIN"/>
    <property type="match status" value="1"/>
</dbReference>
<dbReference type="RefSeq" id="WP_177191869.1">
    <property type="nucleotide sequence ID" value="NZ_FOXQ01000005.1"/>
</dbReference>
<keyword evidence="1" id="KW-0732">Signal</keyword>
<dbReference type="PANTHER" id="PTHR37833">
    <property type="entry name" value="LIPOPROTEIN-RELATED"/>
    <property type="match status" value="1"/>
</dbReference>
<dbReference type="PANTHER" id="PTHR37833:SF1">
    <property type="entry name" value="SIGNAL PEPTIDE PROTEIN"/>
    <property type="match status" value="1"/>
</dbReference>
<gene>
    <name evidence="2" type="ORF">SAMN05444277_105146</name>
</gene>
<dbReference type="Proteomes" id="UP000199031">
    <property type="component" value="Unassembled WGS sequence"/>
</dbReference>
<evidence type="ECO:0000256" key="1">
    <source>
        <dbReference type="SAM" id="SignalP"/>
    </source>
</evidence>
<evidence type="ECO:0008006" key="4">
    <source>
        <dbReference type="Google" id="ProtNLM"/>
    </source>
</evidence>
<proteinExistence type="predicted"/>
<organism evidence="2 3">
    <name type="scientific">Parafilimonas terrae</name>
    <dbReference type="NCBI Taxonomy" id="1465490"/>
    <lineage>
        <taxon>Bacteria</taxon>
        <taxon>Pseudomonadati</taxon>
        <taxon>Bacteroidota</taxon>
        <taxon>Chitinophagia</taxon>
        <taxon>Chitinophagales</taxon>
        <taxon>Chitinophagaceae</taxon>
        <taxon>Parafilimonas</taxon>
    </lineage>
</organism>
<reference evidence="2 3" key="1">
    <citation type="submission" date="2016-10" db="EMBL/GenBank/DDBJ databases">
        <authorList>
            <person name="de Groot N.N."/>
        </authorList>
    </citation>
    <scope>NUCLEOTIDE SEQUENCE [LARGE SCALE GENOMIC DNA]</scope>
    <source>
        <strain evidence="2 3">DSM 28286</strain>
    </source>
</reference>
<feature type="signal peptide" evidence="1">
    <location>
        <begin position="1"/>
        <end position="20"/>
    </location>
</feature>